<dbReference type="EnsemblMetazoa" id="CapteT200871">
    <property type="protein sequence ID" value="CapteP200871"/>
    <property type="gene ID" value="CapteG200871"/>
</dbReference>
<gene>
    <name evidence="2" type="ORF">CAPTEDRAFT_200871</name>
</gene>
<keyword evidence="1" id="KW-0732">Signal</keyword>
<evidence type="ECO:0000313" key="3">
    <source>
        <dbReference type="EnsemblMetazoa" id="CapteP200871"/>
    </source>
</evidence>
<dbReference type="AlphaFoldDB" id="R7VJX9"/>
<dbReference type="EMBL" id="KB292851">
    <property type="protein sequence ID" value="ELU16871.1"/>
    <property type="molecule type" value="Genomic_DNA"/>
</dbReference>
<reference evidence="4" key="1">
    <citation type="submission" date="2012-12" db="EMBL/GenBank/DDBJ databases">
        <authorList>
            <person name="Hellsten U."/>
            <person name="Grimwood J."/>
            <person name="Chapman J.A."/>
            <person name="Shapiro H."/>
            <person name="Aerts A."/>
            <person name="Otillar R.P."/>
            <person name="Terry A.Y."/>
            <person name="Boore J.L."/>
            <person name="Simakov O."/>
            <person name="Marletaz F."/>
            <person name="Cho S.-J."/>
            <person name="Edsinger-Gonzales E."/>
            <person name="Havlak P."/>
            <person name="Kuo D.-H."/>
            <person name="Larsson T."/>
            <person name="Lv J."/>
            <person name="Arendt D."/>
            <person name="Savage R."/>
            <person name="Osoegawa K."/>
            <person name="de Jong P."/>
            <person name="Lindberg D.R."/>
            <person name="Seaver E.C."/>
            <person name="Weisblat D.A."/>
            <person name="Putnam N.H."/>
            <person name="Grigoriev I.V."/>
            <person name="Rokhsar D.S."/>
        </authorList>
    </citation>
    <scope>NUCLEOTIDE SEQUENCE</scope>
    <source>
        <strain evidence="4">I ESC-2004</strain>
    </source>
</reference>
<evidence type="ECO:0000313" key="2">
    <source>
        <dbReference type="EMBL" id="ELU16871.1"/>
    </source>
</evidence>
<dbReference type="HOGENOM" id="CLU_2075354_0_0_1"/>
<organism evidence="2">
    <name type="scientific">Capitella teleta</name>
    <name type="common">Polychaete worm</name>
    <dbReference type="NCBI Taxonomy" id="283909"/>
    <lineage>
        <taxon>Eukaryota</taxon>
        <taxon>Metazoa</taxon>
        <taxon>Spiralia</taxon>
        <taxon>Lophotrochozoa</taxon>
        <taxon>Annelida</taxon>
        <taxon>Polychaeta</taxon>
        <taxon>Sedentaria</taxon>
        <taxon>Scolecida</taxon>
        <taxon>Capitellidae</taxon>
        <taxon>Capitella</taxon>
    </lineage>
</organism>
<feature type="chain" id="PRO_5011952064" evidence="1">
    <location>
        <begin position="16"/>
        <end position="118"/>
    </location>
</feature>
<sequence>MKAILLIVLLHSAIAQQSDEVADRREYRLVAGLQQLLQAVQLIAQHPTAMGEQLSAMADRISAMEGRMTEQIANITERMTSPISTQEQHQSCDLASAQFHLHLLTYLNLDPSSDFASE</sequence>
<proteinExistence type="predicted"/>
<name>R7VJX9_CAPTE</name>
<evidence type="ECO:0000313" key="4">
    <source>
        <dbReference type="Proteomes" id="UP000014760"/>
    </source>
</evidence>
<feature type="signal peptide" evidence="1">
    <location>
        <begin position="1"/>
        <end position="15"/>
    </location>
</feature>
<accession>R7VJX9</accession>
<reference evidence="3" key="3">
    <citation type="submission" date="2015-06" db="UniProtKB">
        <authorList>
            <consortium name="EnsemblMetazoa"/>
        </authorList>
    </citation>
    <scope>IDENTIFICATION</scope>
</reference>
<reference evidence="2 4" key="2">
    <citation type="journal article" date="2013" name="Nature">
        <title>Insights into bilaterian evolution from three spiralian genomes.</title>
        <authorList>
            <person name="Simakov O."/>
            <person name="Marletaz F."/>
            <person name="Cho S.J."/>
            <person name="Edsinger-Gonzales E."/>
            <person name="Havlak P."/>
            <person name="Hellsten U."/>
            <person name="Kuo D.H."/>
            <person name="Larsson T."/>
            <person name="Lv J."/>
            <person name="Arendt D."/>
            <person name="Savage R."/>
            <person name="Osoegawa K."/>
            <person name="de Jong P."/>
            <person name="Grimwood J."/>
            <person name="Chapman J.A."/>
            <person name="Shapiro H."/>
            <person name="Aerts A."/>
            <person name="Otillar R.P."/>
            <person name="Terry A.Y."/>
            <person name="Boore J.L."/>
            <person name="Grigoriev I.V."/>
            <person name="Lindberg D.R."/>
            <person name="Seaver E.C."/>
            <person name="Weisblat D.A."/>
            <person name="Putnam N.H."/>
            <person name="Rokhsar D.S."/>
        </authorList>
    </citation>
    <scope>NUCLEOTIDE SEQUENCE</scope>
    <source>
        <strain evidence="2 4">I ESC-2004</strain>
    </source>
</reference>
<keyword evidence="4" id="KW-1185">Reference proteome</keyword>
<dbReference type="EMBL" id="AMQN01017212">
    <property type="status" value="NOT_ANNOTATED_CDS"/>
    <property type="molecule type" value="Genomic_DNA"/>
</dbReference>
<protein>
    <submittedName>
        <fullName evidence="2 3">Uncharacterized protein</fullName>
    </submittedName>
</protein>
<evidence type="ECO:0000256" key="1">
    <source>
        <dbReference type="SAM" id="SignalP"/>
    </source>
</evidence>
<dbReference type="Proteomes" id="UP000014760">
    <property type="component" value="Unassembled WGS sequence"/>
</dbReference>